<dbReference type="SUPFAM" id="SSF56176">
    <property type="entry name" value="FAD-binding/transporter-associated domain-like"/>
    <property type="match status" value="1"/>
</dbReference>
<dbReference type="InterPro" id="IPR036318">
    <property type="entry name" value="FAD-bd_PCMH-like_sf"/>
</dbReference>
<organism evidence="5 6">
    <name type="scientific">Aspergillus niger</name>
    <dbReference type="NCBI Taxonomy" id="5061"/>
    <lineage>
        <taxon>Eukaryota</taxon>
        <taxon>Fungi</taxon>
        <taxon>Dikarya</taxon>
        <taxon>Ascomycota</taxon>
        <taxon>Pezizomycotina</taxon>
        <taxon>Eurotiomycetes</taxon>
        <taxon>Eurotiomycetidae</taxon>
        <taxon>Eurotiales</taxon>
        <taxon>Aspergillaceae</taxon>
        <taxon>Aspergillus</taxon>
        <taxon>Aspergillus subgen. Circumdati</taxon>
    </lineage>
</organism>
<dbReference type="InterPro" id="IPR016167">
    <property type="entry name" value="FAD-bd_PCMH_sub1"/>
</dbReference>
<dbReference type="InterPro" id="IPR050416">
    <property type="entry name" value="FAD-linked_Oxidoreductase"/>
</dbReference>
<evidence type="ECO:0000256" key="4">
    <source>
        <dbReference type="ARBA" id="ARBA00023002"/>
    </source>
</evidence>
<comment type="similarity">
    <text evidence="1">Belongs to the oxygen-dependent FAD-linked oxidoreductase family.</text>
</comment>
<name>A0A254TVS5_ASPNG</name>
<evidence type="ECO:0000313" key="6">
    <source>
        <dbReference type="Proteomes" id="UP000197666"/>
    </source>
</evidence>
<dbReference type="Pfam" id="PF01565">
    <property type="entry name" value="FAD_binding_4"/>
    <property type="match status" value="1"/>
</dbReference>
<dbReference type="GO" id="GO:0071949">
    <property type="term" value="F:FAD binding"/>
    <property type="evidence" value="ECO:0007669"/>
    <property type="project" value="InterPro"/>
</dbReference>
<keyword evidence="4" id="KW-0560">Oxidoreductase</keyword>
<dbReference type="VEuPathDB" id="FungiDB:An01g14760"/>
<dbReference type="Gene3D" id="3.30.43.10">
    <property type="entry name" value="Uridine Diphospho-n-acetylenolpyruvylglucosamine Reductase, domain 2"/>
    <property type="match status" value="1"/>
</dbReference>
<reference evidence="6" key="1">
    <citation type="submission" date="2018-10" db="EMBL/GenBank/DDBJ databases">
        <title>FDA dAtabase for Regulatory Grade micrObial Sequences (FDA-ARGOS): Supporting development and validation of Infectious Disease Dx tests.</title>
        <authorList>
            <person name="Kerrigan L."/>
            <person name="Tallon L."/>
            <person name="Sadzewicz L."/>
            <person name="Sengamalay N."/>
            <person name="Ott S."/>
            <person name="Godinez A."/>
            <person name="Nagaraj S."/>
            <person name="Vavikolanu K."/>
            <person name="Nadendla S."/>
            <person name="George J."/>
            <person name="Sichtig H."/>
        </authorList>
    </citation>
    <scope>NUCLEOTIDE SEQUENCE [LARGE SCALE GENOMIC DNA]</scope>
    <source>
        <strain evidence="6">FDAARGOS_311</strain>
    </source>
</reference>
<dbReference type="PANTHER" id="PTHR42973">
    <property type="entry name" value="BINDING OXIDOREDUCTASE, PUTATIVE (AFU_ORTHOLOGUE AFUA_1G17690)-RELATED"/>
    <property type="match status" value="1"/>
</dbReference>
<dbReference type="Proteomes" id="UP000197666">
    <property type="component" value="Unassembled WGS sequence"/>
</dbReference>
<accession>A0A254TVS5</accession>
<dbReference type="Gene3D" id="3.30.465.10">
    <property type="match status" value="1"/>
</dbReference>
<dbReference type="Gene3D" id="3.40.462.20">
    <property type="match status" value="1"/>
</dbReference>
<comment type="caution">
    <text evidence="5">The sequence shown here is derived from an EMBL/GenBank/DDBJ whole genome shotgun (WGS) entry which is preliminary data.</text>
</comment>
<dbReference type="AlphaFoldDB" id="A0A254TVS5"/>
<protein>
    <submittedName>
        <fullName evidence="5">EthD domain family protein</fullName>
    </submittedName>
</protein>
<dbReference type="Pfam" id="PF08031">
    <property type="entry name" value="BBE"/>
    <property type="match status" value="1"/>
</dbReference>
<dbReference type="InterPro" id="IPR006094">
    <property type="entry name" value="Oxid_FAD_bind_N"/>
</dbReference>
<dbReference type="PANTHER" id="PTHR42973:SF7">
    <property type="entry name" value="FAD-BINDING PCMH-TYPE DOMAIN-CONTAINING PROTEIN"/>
    <property type="match status" value="1"/>
</dbReference>
<dbReference type="VEuPathDB" id="FungiDB:ATCC64974_11620"/>
<keyword evidence="3" id="KW-0274">FAD</keyword>
<dbReference type="VEuPathDB" id="FungiDB:M747DRAFT_371665"/>
<evidence type="ECO:0000256" key="3">
    <source>
        <dbReference type="ARBA" id="ARBA00022827"/>
    </source>
</evidence>
<dbReference type="InterPro" id="IPR016169">
    <property type="entry name" value="FAD-bd_PCMH_sub2"/>
</dbReference>
<gene>
    <name evidence="5" type="ORF">CAN33_0046225</name>
</gene>
<dbReference type="eggNOG" id="ENOG502SJVQ">
    <property type="taxonomic scope" value="Eukaryota"/>
</dbReference>
<proteinExistence type="inferred from homology"/>
<dbReference type="InterPro" id="IPR016166">
    <property type="entry name" value="FAD-bd_PCMH"/>
</dbReference>
<dbReference type="EMBL" id="NKJJ02000004">
    <property type="protein sequence ID" value="TPR10940.1"/>
    <property type="molecule type" value="Genomic_DNA"/>
</dbReference>
<dbReference type="VEuPathDB" id="FungiDB:ASPNIDRAFT2_1162937"/>
<dbReference type="GO" id="GO:0016491">
    <property type="term" value="F:oxidoreductase activity"/>
    <property type="evidence" value="ECO:0007669"/>
    <property type="project" value="UniProtKB-KW"/>
</dbReference>
<keyword evidence="2" id="KW-0285">Flavoprotein</keyword>
<evidence type="ECO:0000256" key="2">
    <source>
        <dbReference type="ARBA" id="ARBA00022630"/>
    </source>
</evidence>
<dbReference type="InterPro" id="IPR012951">
    <property type="entry name" value="BBE"/>
</dbReference>
<evidence type="ECO:0000313" key="5">
    <source>
        <dbReference type="EMBL" id="TPR10940.1"/>
    </source>
</evidence>
<dbReference type="PROSITE" id="PS51387">
    <property type="entry name" value="FAD_PCMH"/>
    <property type="match status" value="1"/>
</dbReference>
<evidence type="ECO:0000256" key="1">
    <source>
        <dbReference type="ARBA" id="ARBA00005466"/>
    </source>
</evidence>
<sequence>MTGSSQLTALEAFLLSHPSIGYIPPTSAEYVPTANRVFIAGINARPLAIVQPQSPADVAALVKFAKTHSVPFTVRSGGHNLEARSVVNGALLIDLRALTAVTVAPDRQSATVQGGILQGELANILWEEGLVTPTGSIPSVGYVGWAMYGGYGPFSSHWGLGVDQILGATVVDANGEIVVADKFLLRGIRGAGGIFGIIVDVTIKVYSLPKLLAGAIIFDSSDITQTIITFNAAYENLLNTEGLPPPLTLQQVAFNSPQGRVFAVLFTWSHPDLEEGQRWAERISSLAPLLMSTVGPTTVPDWFTGNGALVPEAVYGSLQTHNVRRINPAVAEVIARNVASMPSDPGTMATIHQLRGQSAGEDADKLEHSVFATREPHYMLEFVGCATDKQKAAASEEWAVKLAEEIVQADEGNVLPTAYVSLMRFASLKPEEAVKKAFGANAEAVRTLKQRFDPENVFALALPALK</sequence>